<dbReference type="Gene3D" id="3.40.720.10">
    <property type="entry name" value="Alkaline Phosphatase, subunit A"/>
    <property type="match status" value="1"/>
</dbReference>
<comment type="caution">
    <text evidence="4">The sequence shown here is derived from an EMBL/GenBank/DDBJ whole genome shotgun (WGS) entry which is preliminary data.</text>
</comment>
<protein>
    <recommendedName>
        <fullName evidence="1">alkaline phosphatase</fullName>
        <ecNumber evidence="1">3.1.3.1</ecNumber>
    </recommendedName>
</protein>
<dbReference type="InterPro" id="IPR001952">
    <property type="entry name" value="Alkaline_phosphatase"/>
</dbReference>
<keyword evidence="2" id="KW-0862">Zinc</keyword>
<dbReference type="SUPFAM" id="SSF53649">
    <property type="entry name" value="Alkaline phosphatase-like"/>
    <property type="match status" value="1"/>
</dbReference>
<gene>
    <name evidence="4" type="ORF">RUM43_009262</name>
</gene>
<feature type="binding site" evidence="2">
    <location>
        <position position="135"/>
    </location>
    <ligand>
        <name>Zn(2+)</name>
        <dbReference type="ChEBI" id="CHEBI:29105"/>
        <label>2</label>
    </ligand>
</feature>
<dbReference type="SMART" id="SM00098">
    <property type="entry name" value="alkPPc"/>
    <property type="match status" value="1"/>
</dbReference>
<dbReference type="GO" id="GO:0046872">
    <property type="term" value="F:metal ion binding"/>
    <property type="evidence" value="ECO:0007669"/>
    <property type="project" value="UniProtKB-KW"/>
</dbReference>
<comment type="cofactor">
    <cofactor evidence="2">
        <name>Zn(2+)</name>
        <dbReference type="ChEBI" id="CHEBI:29105"/>
    </cofactor>
    <text evidence="2">Binds 2 Zn(2+) ions.</text>
</comment>
<dbReference type="AlphaFoldDB" id="A0AAN8NP82"/>
<accession>A0AAN8NP82</accession>
<feature type="compositionally biased region" description="Basic residues" evidence="3">
    <location>
        <begin position="30"/>
        <end position="39"/>
    </location>
</feature>
<feature type="region of interest" description="Disordered" evidence="3">
    <location>
        <begin position="1"/>
        <end position="127"/>
    </location>
</feature>
<dbReference type="Proteomes" id="UP001372834">
    <property type="component" value="Unassembled WGS sequence"/>
</dbReference>
<keyword evidence="2" id="KW-0479">Metal-binding</keyword>
<dbReference type="PANTHER" id="PTHR11596">
    <property type="entry name" value="ALKALINE PHOSPHATASE"/>
    <property type="match status" value="1"/>
</dbReference>
<feature type="binding site" evidence="2">
    <location>
        <position position="251"/>
    </location>
    <ligand>
        <name>Zn(2+)</name>
        <dbReference type="ChEBI" id="CHEBI:29105"/>
        <label>2</label>
    </ligand>
</feature>
<evidence type="ECO:0000313" key="5">
    <source>
        <dbReference type="Proteomes" id="UP001372834"/>
    </source>
</evidence>
<reference evidence="4 5" key="1">
    <citation type="submission" date="2023-10" db="EMBL/GenBank/DDBJ databases">
        <title>Genomes of two closely related lineages of the louse Polyplax serrata with different host specificities.</title>
        <authorList>
            <person name="Martinu J."/>
            <person name="Tarabai H."/>
            <person name="Stefka J."/>
            <person name="Hypsa V."/>
        </authorList>
    </citation>
    <scope>NUCLEOTIDE SEQUENCE [LARGE SCALE GENOMIC DNA]</scope>
    <source>
        <strain evidence="4">HR10_N</strain>
    </source>
</reference>
<dbReference type="EMBL" id="JAWJWE010000038">
    <property type="protein sequence ID" value="KAK6623410.1"/>
    <property type="molecule type" value="Genomic_DNA"/>
</dbReference>
<evidence type="ECO:0000256" key="1">
    <source>
        <dbReference type="ARBA" id="ARBA00012647"/>
    </source>
</evidence>
<feature type="binding site" evidence="2">
    <location>
        <position position="172"/>
    </location>
    <ligand>
        <name>Zn(2+)</name>
        <dbReference type="ChEBI" id="CHEBI:29105"/>
        <label>2</label>
    </ligand>
</feature>
<name>A0AAN8NP82_POLSC</name>
<dbReference type="PANTHER" id="PTHR11596:SF91">
    <property type="entry name" value="ALKALINE PHOSPHATASE-RELATED"/>
    <property type="match status" value="1"/>
</dbReference>
<feature type="binding site" evidence="2">
    <location>
        <position position="173"/>
    </location>
    <ligand>
        <name>Zn(2+)</name>
        <dbReference type="ChEBI" id="CHEBI:29105"/>
        <label>2</label>
    </ligand>
</feature>
<feature type="compositionally biased region" description="Basic and acidic residues" evidence="3">
    <location>
        <begin position="57"/>
        <end position="78"/>
    </location>
</feature>
<organism evidence="4 5">
    <name type="scientific">Polyplax serrata</name>
    <name type="common">Common mouse louse</name>
    <dbReference type="NCBI Taxonomy" id="468196"/>
    <lineage>
        <taxon>Eukaryota</taxon>
        <taxon>Metazoa</taxon>
        <taxon>Ecdysozoa</taxon>
        <taxon>Arthropoda</taxon>
        <taxon>Hexapoda</taxon>
        <taxon>Insecta</taxon>
        <taxon>Pterygota</taxon>
        <taxon>Neoptera</taxon>
        <taxon>Paraneoptera</taxon>
        <taxon>Psocodea</taxon>
        <taxon>Troctomorpha</taxon>
        <taxon>Phthiraptera</taxon>
        <taxon>Anoplura</taxon>
        <taxon>Polyplacidae</taxon>
        <taxon>Polyplax</taxon>
    </lineage>
</organism>
<evidence type="ECO:0000313" key="4">
    <source>
        <dbReference type="EMBL" id="KAK6623410.1"/>
    </source>
</evidence>
<evidence type="ECO:0000256" key="3">
    <source>
        <dbReference type="SAM" id="MobiDB-lite"/>
    </source>
</evidence>
<dbReference type="EC" id="3.1.3.1" evidence="1"/>
<feature type="binding site" evidence="2">
    <location>
        <position position="131"/>
    </location>
    <ligand>
        <name>Zn(2+)</name>
        <dbReference type="ChEBI" id="CHEBI:29105"/>
        <label>2</label>
    </ligand>
</feature>
<dbReference type="InterPro" id="IPR017850">
    <property type="entry name" value="Alkaline_phosphatase_core_sf"/>
</dbReference>
<evidence type="ECO:0000256" key="2">
    <source>
        <dbReference type="PIRSR" id="PIRSR601952-2"/>
    </source>
</evidence>
<sequence length="369" mass="40168">MTDKDSVKHVLQNETPKKRDSYLAGTNKKVSARRTKRDKYTKTTRVNKPLSTKKYRKDYLNRKQIADRKKREKSKEPFPPDSIRKHKTHGKSFYLAELSVSEDSQPSLRKDKHENRQTDTGEGWSSRGRIDHAHHYNNAYRALDETIALESAVLTAMSMVDLSETLIVLTSDHSHVMTMGGLATPRGNAILGTDGKVSDIDGFPYSTLIYGNGPGFSEPRTIPNNATSVGKQADEKNAVHGAAVPRQWATHGGEDVPVYAQGPLASSVFTGVIDQSYIPHAIAFAACLGHHSQQCTGGVDNFTTVPVQTACSIPKVSSVSTENHVGGQPIVIASSVMSDNGVSPAAFSGVLQKLTCYLVVKLLLGRVSP</sequence>
<dbReference type="Pfam" id="PF00245">
    <property type="entry name" value="Alk_phosphatase"/>
    <property type="match status" value="1"/>
</dbReference>
<feature type="compositionally biased region" description="Basic and acidic residues" evidence="3">
    <location>
        <begin position="108"/>
        <end position="119"/>
    </location>
</feature>
<proteinExistence type="predicted"/>
<dbReference type="GO" id="GO:0004035">
    <property type="term" value="F:alkaline phosphatase activity"/>
    <property type="evidence" value="ECO:0007669"/>
    <property type="project" value="UniProtKB-EC"/>
</dbReference>